<keyword evidence="6" id="KW-1185">Reference proteome</keyword>
<evidence type="ECO:0000313" key="6">
    <source>
        <dbReference type="Proteomes" id="UP000286997"/>
    </source>
</evidence>
<feature type="compositionally biased region" description="Basic and acidic residues" evidence="3">
    <location>
        <begin position="244"/>
        <end position="256"/>
    </location>
</feature>
<feature type="region of interest" description="Disordered" evidence="3">
    <location>
        <begin position="244"/>
        <end position="268"/>
    </location>
</feature>
<dbReference type="AlphaFoldDB" id="A0A437NV37"/>
<dbReference type="SUPFAM" id="SSF46689">
    <property type="entry name" value="Homeodomain-like"/>
    <property type="match status" value="1"/>
</dbReference>
<protein>
    <submittedName>
        <fullName evidence="5">TetR/AcrR family transcriptional regulator</fullName>
    </submittedName>
</protein>
<evidence type="ECO:0000313" key="5">
    <source>
        <dbReference type="EMBL" id="RVU13899.1"/>
    </source>
</evidence>
<keyword evidence="1 2" id="KW-0238">DNA-binding</keyword>
<feature type="domain" description="HTH tetR-type" evidence="4">
    <location>
        <begin position="44"/>
        <end position="104"/>
    </location>
</feature>
<dbReference type="PROSITE" id="PS50977">
    <property type="entry name" value="HTH_TETR_2"/>
    <property type="match status" value="1"/>
</dbReference>
<evidence type="ECO:0000256" key="2">
    <source>
        <dbReference type="PROSITE-ProRule" id="PRU00335"/>
    </source>
</evidence>
<dbReference type="Gene3D" id="1.10.357.10">
    <property type="entry name" value="Tetracycline Repressor, domain 2"/>
    <property type="match status" value="1"/>
</dbReference>
<feature type="compositionally biased region" description="Polar residues" evidence="3">
    <location>
        <begin position="29"/>
        <end position="42"/>
    </location>
</feature>
<feature type="region of interest" description="Disordered" evidence="3">
    <location>
        <begin position="1"/>
        <end position="46"/>
    </location>
</feature>
<sequence>MVTTPETTPDPVPDSNSSKSGSAKADPAKTNSAKTDSSNSKTGRPPREAIVEALMRLAAEQPWSDIEITDIAREAGVSLAEFRDAFPSKGAVLGGFARMIDAKVLAESSDDLADEPPRERLFDVLMRRLDAMTPYKPALRRIAFALRGDPLALAALNGVALNSQRFMLASAGIATEGPLGGLKLQGTVIAFARTMETWLDDDDPSLARTMARLDREIRNGERFMERADDVRRFTAPFRALGRTLMERRRNPRRRDPEDEQDRDPAAAI</sequence>
<dbReference type="InterPro" id="IPR009057">
    <property type="entry name" value="Homeodomain-like_sf"/>
</dbReference>
<dbReference type="EMBL" id="SACP01000039">
    <property type="protein sequence ID" value="RVU13899.1"/>
    <property type="molecule type" value="Genomic_DNA"/>
</dbReference>
<accession>A0A437NV37</accession>
<dbReference type="InterPro" id="IPR001647">
    <property type="entry name" value="HTH_TetR"/>
</dbReference>
<evidence type="ECO:0000256" key="3">
    <source>
        <dbReference type="SAM" id="MobiDB-lite"/>
    </source>
</evidence>
<name>A0A437NV37_9HYPH</name>
<feature type="DNA-binding region" description="H-T-H motif" evidence="2">
    <location>
        <begin position="67"/>
        <end position="86"/>
    </location>
</feature>
<gene>
    <name evidence="5" type="ORF">EOE48_25490</name>
</gene>
<evidence type="ECO:0000256" key="1">
    <source>
        <dbReference type="ARBA" id="ARBA00023125"/>
    </source>
</evidence>
<comment type="caution">
    <text evidence="5">The sequence shown here is derived from an EMBL/GenBank/DDBJ whole genome shotgun (WGS) entry which is preliminary data.</text>
</comment>
<dbReference type="RefSeq" id="WP_127733689.1">
    <property type="nucleotide sequence ID" value="NZ_SACP01000039.1"/>
</dbReference>
<organism evidence="5 6">
    <name type="scientific">Methylobacterium oryzihabitans</name>
    <dbReference type="NCBI Taxonomy" id="2499852"/>
    <lineage>
        <taxon>Bacteria</taxon>
        <taxon>Pseudomonadati</taxon>
        <taxon>Pseudomonadota</taxon>
        <taxon>Alphaproteobacteria</taxon>
        <taxon>Hyphomicrobiales</taxon>
        <taxon>Methylobacteriaceae</taxon>
        <taxon>Methylobacterium</taxon>
    </lineage>
</organism>
<dbReference type="OrthoDB" id="7828598at2"/>
<proteinExistence type="predicted"/>
<dbReference type="Proteomes" id="UP000286997">
    <property type="component" value="Unassembled WGS sequence"/>
</dbReference>
<reference evidence="5 6" key="1">
    <citation type="submission" date="2019-01" db="EMBL/GenBank/DDBJ databases">
        <authorList>
            <person name="Chen W.-M."/>
        </authorList>
    </citation>
    <scope>NUCLEOTIDE SEQUENCE [LARGE SCALE GENOMIC DNA]</scope>
    <source>
        <strain evidence="5 6">TER-1</strain>
    </source>
</reference>
<dbReference type="GO" id="GO:0003677">
    <property type="term" value="F:DNA binding"/>
    <property type="evidence" value="ECO:0007669"/>
    <property type="project" value="UniProtKB-UniRule"/>
</dbReference>
<evidence type="ECO:0000259" key="4">
    <source>
        <dbReference type="PROSITE" id="PS50977"/>
    </source>
</evidence>